<protein>
    <submittedName>
        <fullName evidence="2">GMP synthase (Glutamine-hydrolyzing)</fullName>
        <ecNumber evidence="2">6.3.5.2</ecNumber>
    </submittedName>
</protein>
<dbReference type="InterPro" id="IPR017926">
    <property type="entry name" value="GATASE"/>
</dbReference>
<dbReference type="CDD" id="cd01741">
    <property type="entry name" value="GATase1_1"/>
    <property type="match status" value="1"/>
</dbReference>
<comment type="caution">
    <text evidence="2">The sequence shown here is derived from an EMBL/GenBank/DDBJ whole genome shotgun (WGS) entry which is preliminary data.</text>
</comment>
<dbReference type="InterPro" id="IPR044992">
    <property type="entry name" value="ChyE-like"/>
</dbReference>
<feature type="domain" description="Glutamine amidotransferase" evidence="1">
    <location>
        <begin position="27"/>
        <end position="184"/>
    </location>
</feature>
<organism evidence="2 3">
    <name type="scientific">Silvimonas terrae</name>
    <dbReference type="NCBI Taxonomy" id="300266"/>
    <lineage>
        <taxon>Bacteria</taxon>
        <taxon>Pseudomonadati</taxon>
        <taxon>Pseudomonadota</taxon>
        <taxon>Betaproteobacteria</taxon>
        <taxon>Neisseriales</taxon>
        <taxon>Chitinibacteraceae</taxon>
        <taxon>Silvimonas</taxon>
    </lineage>
</organism>
<dbReference type="Proteomes" id="UP000543030">
    <property type="component" value="Unassembled WGS sequence"/>
</dbReference>
<evidence type="ECO:0000313" key="3">
    <source>
        <dbReference type="Proteomes" id="UP000543030"/>
    </source>
</evidence>
<dbReference type="RefSeq" id="WP_184101835.1">
    <property type="nucleotide sequence ID" value="NZ_JACHHN010000005.1"/>
</dbReference>
<sequence length="236" mass="25653">MKTALLIHHVAFEDAGSLEPELLRAGYNIERCDAATANLGWIDALAWDLVVLLGGPIGVYEQHDFPFLTEELALLRKRLAAQRPTLGICLGSQLMAAALGARVYPGNEGQEIGWKPLQSTAHSADCPAMNHLLSPAVPVLHWHGDTFDLPAGARHLAMTEQYAHQAFGIGNWALGVQFHPEVTAQGLERWYVGHASELAHAGINVSGLRQTSQLHAPALTQAAERFWRDWLAALPG</sequence>
<evidence type="ECO:0000259" key="1">
    <source>
        <dbReference type="Pfam" id="PF00117"/>
    </source>
</evidence>
<name>A0A840RJ30_9NEIS</name>
<evidence type="ECO:0000313" key="2">
    <source>
        <dbReference type="EMBL" id="MBB5192161.1"/>
    </source>
</evidence>
<gene>
    <name evidence="2" type="ORF">HNQ50_002898</name>
</gene>
<dbReference type="EC" id="6.3.5.2" evidence="2"/>
<accession>A0A840RJ30</accession>
<dbReference type="Gene3D" id="3.40.50.880">
    <property type="match status" value="1"/>
</dbReference>
<dbReference type="PROSITE" id="PS51273">
    <property type="entry name" value="GATASE_TYPE_1"/>
    <property type="match status" value="1"/>
</dbReference>
<dbReference type="AlphaFoldDB" id="A0A840RJ30"/>
<dbReference type="NCBIfam" id="NF005458">
    <property type="entry name" value="PRK07053.1"/>
    <property type="match status" value="1"/>
</dbReference>
<keyword evidence="2" id="KW-0436">Ligase</keyword>
<dbReference type="SUPFAM" id="SSF52317">
    <property type="entry name" value="Class I glutamine amidotransferase-like"/>
    <property type="match status" value="1"/>
</dbReference>
<dbReference type="PANTHER" id="PTHR42695:SF5">
    <property type="entry name" value="GLUTAMINE AMIDOTRANSFERASE YLR126C-RELATED"/>
    <property type="match status" value="1"/>
</dbReference>
<dbReference type="InterPro" id="IPR029062">
    <property type="entry name" value="Class_I_gatase-like"/>
</dbReference>
<dbReference type="EMBL" id="JACHHN010000005">
    <property type="protein sequence ID" value="MBB5192161.1"/>
    <property type="molecule type" value="Genomic_DNA"/>
</dbReference>
<dbReference type="Pfam" id="PF00117">
    <property type="entry name" value="GATase"/>
    <property type="match status" value="1"/>
</dbReference>
<keyword evidence="3" id="KW-1185">Reference proteome</keyword>
<dbReference type="GO" id="GO:0003922">
    <property type="term" value="F:GMP synthase (glutamine-hydrolyzing) activity"/>
    <property type="evidence" value="ECO:0007669"/>
    <property type="project" value="UniProtKB-EC"/>
</dbReference>
<reference evidence="2 3" key="1">
    <citation type="submission" date="2020-08" db="EMBL/GenBank/DDBJ databases">
        <title>Genomic Encyclopedia of Type Strains, Phase IV (KMG-IV): sequencing the most valuable type-strain genomes for metagenomic binning, comparative biology and taxonomic classification.</title>
        <authorList>
            <person name="Goeker M."/>
        </authorList>
    </citation>
    <scope>NUCLEOTIDE SEQUENCE [LARGE SCALE GENOMIC DNA]</scope>
    <source>
        <strain evidence="2 3">DSM 18233</strain>
    </source>
</reference>
<dbReference type="GO" id="GO:0005829">
    <property type="term" value="C:cytosol"/>
    <property type="evidence" value="ECO:0007669"/>
    <property type="project" value="TreeGrafter"/>
</dbReference>
<dbReference type="PANTHER" id="PTHR42695">
    <property type="entry name" value="GLUTAMINE AMIDOTRANSFERASE YLR126C-RELATED"/>
    <property type="match status" value="1"/>
</dbReference>
<proteinExistence type="predicted"/>